<dbReference type="OrthoDB" id="443402at2759"/>
<evidence type="ECO:0000313" key="2">
    <source>
        <dbReference type="Proteomes" id="UP000178912"/>
    </source>
</evidence>
<dbReference type="PANTHER" id="PTHR10039">
    <property type="entry name" value="AMELOGENIN"/>
    <property type="match status" value="1"/>
</dbReference>
<reference evidence="2" key="1">
    <citation type="submission" date="2016-03" db="EMBL/GenBank/DDBJ databases">
        <authorList>
            <person name="Guldener U."/>
        </authorList>
    </citation>
    <scope>NUCLEOTIDE SEQUENCE [LARGE SCALE GENOMIC DNA]</scope>
    <source>
        <strain evidence="2">04CH-RAC-A.6.1</strain>
    </source>
</reference>
<gene>
    <name evidence="1" type="ORF">RAG0_00071</name>
</gene>
<dbReference type="EMBL" id="FJUX01000001">
    <property type="protein sequence ID" value="CZS88340.1"/>
    <property type="molecule type" value="Genomic_DNA"/>
</dbReference>
<sequence>MRTSVEASLEQFDRFATIASGNRRAFVQKVVERSDGVFLWIKLVIYKLRDILERCGTLEDLHETLNHLPKDLELLFAGMLMSIPQGDQHEAWAVLAVLMAASRYSLLLYIFDYSLVKGCLERHEFEEDPFLTPMTKTQIIVRKKKFALHVNRLLKGIIELTYNSVFDNLNIDDLLTKRASEFAFEERLNITHRSIYEHLEHNVLLEIKCYMDSLEVQTIVLRCMIRCLTKVQLDESIYLRLYWIVRGYLNWTQNLQCEDVYRLLAIFDNLLLHFQGAGTEALGIDWSVAWTFVDLMTVRLRDCGMPFSVLAISFELGVHQYINWLGMHPSAALAQKRTGAELCKMLFNFGPDSCRQTKLLVQLTNDAFISSRLLNFEMPLDIPTEFFCRIEPANLGSSEFKRLNTNYTCLSKHGSTTTRIAEKTGKYRTLKPKMSLRELIEWWNPDNRSELLRLIDWNLAREEEKEACARRMDRGVAGRQLCLRPYQMEGKRGGLHPCLQI</sequence>
<dbReference type="PANTHER" id="PTHR10039:SF5">
    <property type="entry name" value="NACHT DOMAIN-CONTAINING PROTEIN"/>
    <property type="match status" value="1"/>
</dbReference>
<protein>
    <submittedName>
        <fullName evidence="1">Uncharacterized protein</fullName>
    </submittedName>
</protein>
<proteinExistence type="predicted"/>
<dbReference type="AlphaFoldDB" id="A0A1E1JRS4"/>
<dbReference type="Proteomes" id="UP000178912">
    <property type="component" value="Unassembled WGS sequence"/>
</dbReference>
<evidence type="ECO:0000313" key="1">
    <source>
        <dbReference type="EMBL" id="CZS88340.1"/>
    </source>
</evidence>
<organism evidence="1 2">
    <name type="scientific">Rhynchosporium agropyri</name>
    <dbReference type="NCBI Taxonomy" id="914238"/>
    <lineage>
        <taxon>Eukaryota</taxon>
        <taxon>Fungi</taxon>
        <taxon>Dikarya</taxon>
        <taxon>Ascomycota</taxon>
        <taxon>Pezizomycotina</taxon>
        <taxon>Leotiomycetes</taxon>
        <taxon>Helotiales</taxon>
        <taxon>Ploettnerulaceae</taxon>
        <taxon>Rhynchosporium</taxon>
    </lineage>
</organism>
<accession>A0A1E1JRS4</accession>
<keyword evidence="2" id="KW-1185">Reference proteome</keyword>
<name>A0A1E1JRS4_9HELO</name>